<evidence type="ECO:0000256" key="1">
    <source>
        <dbReference type="ARBA" id="ARBA00004370"/>
    </source>
</evidence>
<dbReference type="InterPro" id="IPR001901">
    <property type="entry name" value="Translocase_SecE/Sec61-g"/>
</dbReference>
<comment type="similarity">
    <text evidence="9">Belongs to the SecE/SEC61-gamma family.</text>
</comment>
<comment type="caution">
    <text evidence="10">The sequence shown here is derived from an EMBL/GenBank/DDBJ whole genome shotgun (WGS) entry which is preliminary data.</text>
</comment>
<protein>
    <recommendedName>
        <fullName evidence="9">Protein translocase subunit SecE</fullName>
    </recommendedName>
</protein>
<evidence type="ECO:0000256" key="5">
    <source>
        <dbReference type="ARBA" id="ARBA00022927"/>
    </source>
</evidence>
<dbReference type="GO" id="GO:0043952">
    <property type="term" value="P:protein transport by the Sec complex"/>
    <property type="evidence" value="ECO:0007669"/>
    <property type="project" value="UniProtKB-UniRule"/>
</dbReference>
<dbReference type="Proteomes" id="UP000177061">
    <property type="component" value="Unassembled WGS sequence"/>
</dbReference>
<proteinExistence type="inferred from homology"/>
<accession>A0A1G2FFQ6</accession>
<comment type="function">
    <text evidence="9">Essential subunit of the Sec protein translocation channel SecYEG. Clamps together the 2 halves of SecY. May contact the channel plug during translocation.</text>
</comment>
<keyword evidence="3 9" id="KW-1003">Cell membrane</keyword>
<name>A0A1G2FFQ6_9BACT</name>
<keyword evidence="6 9" id="KW-1133">Transmembrane helix</keyword>
<dbReference type="Gene3D" id="1.20.5.1030">
    <property type="entry name" value="Preprotein translocase secy subunit"/>
    <property type="match status" value="1"/>
</dbReference>
<evidence type="ECO:0000256" key="4">
    <source>
        <dbReference type="ARBA" id="ARBA00022692"/>
    </source>
</evidence>
<dbReference type="InterPro" id="IPR005807">
    <property type="entry name" value="SecE_bac"/>
</dbReference>
<comment type="subunit">
    <text evidence="9">Component of the Sec protein translocase complex. Heterotrimer consisting of SecY, SecE and SecG subunits. The heterotrimers can form oligomers, although 1 heterotrimer is thought to be able to translocate proteins. Interacts with the ribosome. Interacts with SecDF, and other proteins may be involved. Interacts with SecA.</text>
</comment>
<keyword evidence="8 9" id="KW-0472">Membrane</keyword>
<dbReference type="EMBL" id="MHNB01000019">
    <property type="protein sequence ID" value="OGZ36895.1"/>
    <property type="molecule type" value="Genomic_DNA"/>
</dbReference>
<dbReference type="GO" id="GO:0006605">
    <property type="term" value="P:protein targeting"/>
    <property type="evidence" value="ECO:0007669"/>
    <property type="project" value="UniProtKB-UniRule"/>
</dbReference>
<organism evidence="10 11">
    <name type="scientific">Candidatus Portnoybacteria bacterium RIFCSPHIGHO2_12_FULL_38_9</name>
    <dbReference type="NCBI Taxonomy" id="1801997"/>
    <lineage>
        <taxon>Bacteria</taxon>
        <taxon>Candidatus Portnoyibacteriota</taxon>
    </lineage>
</organism>
<dbReference type="GO" id="GO:0008320">
    <property type="term" value="F:protein transmembrane transporter activity"/>
    <property type="evidence" value="ECO:0007669"/>
    <property type="project" value="UniProtKB-UniRule"/>
</dbReference>
<sequence length="66" mass="7532">MNITSLPSKAISFLKEVRIELKRVTWPTQQDTIKYTLIVIGFSLAVAAFLGGLDFLFSWLLNRFVI</sequence>
<dbReference type="AlphaFoldDB" id="A0A1G2FFQ6"/>
<gene>
    <name evidence="9" type="primary">secE</name>
    <name evidence="10" type="ORF">A3J64_03620</name>
</gene>
<evidence type="ECO:0000256" key="2">
    <source>
        <dbReference type="ARBA" id="ARBA00022448"/>
    </source>
</evidence>
<keyword evidence="7 9" id="KW-0811">Translocation</keyword>
<evidence type="ECO:0000313" key="10">
    <source>
        <dbReference type="EMBL" id="OGZ36895.1"/>
    </source>
</evidence>
<evidence type="ECO:0000256" key="9">
    <source>
        <dbReference type="HAMAP-Rule" id="MF_00422"/>
    </source>
</evidence>
<dbReference type="GO" id="GO:0005886">
    <property type="term" value="C:plasma membrane"/>
    <property type="evidence" value="ECO:0007669"/>
    <property type="project" value="UniProtKB-SubCell"/>
</dbReference>
<evidence type="ECO:0000256" key="6">
    <source>
        <dbReference type="ARBA" id="ARBA00022989"/>
    </source>
</evidence>
<reference evidence="10 11" key="1">
    <citation type="journal article" date="2016" name="Nat. Commun.">
        <title>Thousands of microbial genomes shed light on interconnected biogeochemical processes in an aquifer system.</title>
        <authorList>
            <person name="Anantharaman K."/>
            <person name="Brown C.T."/>
            <person name="Hug L.A."/>
            <person name="Sharon I."/>
            <person name="Castelle C.J."/>
            <person name="Probst A.J."/>
            <person name="Thomas B.C."/>
            <person name="Singh A."/>
            <person name="Wilkins M.J."/>
            <person name="Karaoz U."/>
            <person name="Brodie E.L."/>
            <person name="Williams K.H."/>
            <person name="Hubbard S.S."/>
            <person name="Banfield J.F."/>
        </authorList>
    </citation>
    <scope>NUCLEOTIDE SEQUENCE [LARGE SCALE GENOMIC DNA]</scope>
</reference>
<dbReference type="PANTHER" id="PTHR33910:SF1">
    <property type="entry name" value="PROTEIN TRANSLOCASE SUBUNIT SECE"/>
    <property type="match status" value="1"/>
</dbReference>
<keyword evidence="2 9" id="KW-0813">Transport</keyword>
<dbReference type="NCBIfam" id="TIGR00964">
    <property type="entry name" value="secE_bact"/>
    <property type="match status" value="1"/>
</dbReference>
<dbReference type="STRING" id="1801997.A3J64_03620"/>
<dbReference type="GO" id="GO:0065002">
    <property type="term" value="P:intracellular protein transmembrane transport"/>
    <property type="evidence" value="ECO:0007669"/>
    <property type="project" value="UniProtKB-UniRule"/>
</dbReference>
<evidence type="ECO:0000313" key="11">
    <source>
        <dbReference type="Proteomes" id="UP000177061"/>
    </source>
</evidence>
<dbReference type="Pfam" id="PF00584">
    <property type="entry name" value="SecE"/>
    <property type="match status" value="1"/>
</dbReference>
<dbReference type="PANTHER" id="PTHR33910">
    <property type="entry name" value="PROTEIN TRANSLOCASE SUBUNIT SECE"/>
    <property type="match status" value="1"/>
</dbReference>
<dbReference type="InterPro" id="IPR038379">
    <property type="entry name" value="SecE_sf"/>
</dbReference>
<comment type="subcellular location">
    <subcellularLocation>
        <location evidence="9">Cell membrane</location>
        <topology evidence="9">Single-pass membrane protein</topology>
    </subcellularLocation>
    <subcellularLocation>
        <location evidence="1">Membrane</location>
    </subcellularLocation>
</comment>
<feature type="transmembrane region" description="Helical" evidence="9">
    <location>
        <begin position="35"/>
        <end position="61"/>
    </location>
</feature>
<keyword evidence="4 9" id="KW-0812">Transmembrane</keyword>
<keyword evidence="5 9" id="KW-0653">Protein transport</keyword>
<dbReference type="HAMAP" id="MF_00422">
    <property type="entry name" value="SecE"/>
    <property type="match status" value="1"/>
</dbReference>
<dbReference type="GO" id="GO:0009306">
    <property type="term" value="P:protein secretion"/>
    <property type="evidence" value="ECO:0007669"/>
    <property type="project" value="UniProtKB-UniRule"/>
</dbReference>
<evidence type="ECO:0000256" key="3">
    <source>
        <dbReference type="ARBA" id="ARBA00022475"/>
    </source>
</evidence>
<evidence type="ECO:0000256" key="8">
    <source>
        <dbReference type="ARBA" id="ARBA00023136"/>
    </source>
</evidence>
<evidence type="ECO:0000256" key="7">
    <source>
        <dbReference type="ARBA" id="ARBA00023010"/>
    </source>
</evidence>